<sequence length="111" mass="12498">MAKHTQVILIDDLDGSEASQTVTFALDGTTYEIDLSDENAKKLRDALQPFVKCARRADTGQSRRRRSSQRSSTLSREKSAEIRAWAKAHGHRVSDRGRISREILEAYEAAH</sequence>
<proteinExistence type="predicted"/>
<evidence type="ECO:0000259" key="4">
    <source>
        <dbReference type="Pfam" id="PF23359"/>
    </source>
</evidence>
<dbReference type="Proteomes" id="UP000006640">
    <property type="component" value="Chromosome"/>
</dbReference>
<evidence type="ECO:0000313" key="5">
    <source>
        <dbReference type="EMBL" id="ADG90107.1"/>
    </source>
</evidence>
<dbReference type="Pfam" id="PF11774">
    <property type="entry name" value="Lsr2"/>
    <property type="match status" value="1"/>
</dbReference>
<name>D6Y9S6_THEBD</name>
<dbReference type="InterPro" id="IPR036625">
    <property type="entry name" value="E3-bd_dom_sf"/>
</dbReference>
<dbReference type="GO" id="GO:0016746">
    <property type="term" value="F:acyltransferase activity"/>
    <property type="evidence" value="ECO:0007669"/>
    <property type="project" value="InterPro"/>
</dbReference>
<accession>D6Y9S6</accession>
<dbReference type="Pfam" id="PF23359">
    <property type="entry name" value="Lsr2_DNA-bd"/>
    <property type="match status" value="1"/>
</dbReference>
<evidence type="ECO:0008006" key="7">
    <source>
        <dbReference type="Google" id="ProtNLM"/>
    </source>
</evidence>
<dbReference type="EMBL" id="CP001874">
    <property type="protein sequence ID" value="ADG90107.1"/>
    <property type="molecule type" value="Genomic_DNA"/>
</dbReference>
<evidence type="ECO:0000259" key="3">
    <source>
        <dbReference type="Pfam" id="PF11774"/>
    </source>
</evidence>
<evidence type="ECO:0000313" key="6">
    <source>
        <dbReference type="Proteomes" id="UP000006640"/>
    </source>
</evidence>
<protein>
    <recommendedName>
        <fullName evidence="7">Lsr2 family protein</fullName>
    </recommendedName>
</protein>
<reference evidence="5 6" key="1">
    <citation type="submission" date="2010-01" db="EMBL/GenBank/DDBJ databases">
        <title>The complete genome of Thermobispora bispora DSM 43833.</title>
        <authorList>
            <consortium name="US DOE Joint Genome Institute (JGI-PGF)"/>
            <person name="Lucas S."/>
            <person name="Copeland A."/>
            <person name="Lapidus A."/>
            <person name="Glavina del Rio T."/>
            <person name="Dalin E."/>
            <person name="Tice H."/>
            <person name="Bruce D."/>
            <person name="Goodwin L."/>
            <person name="Pitluck S."/>
            <person name="Kyrpides N."/>
            <person name="Mavromatis K."/>
            <person name="Ivanova N."/>
            <person name="Mikhailova N."/>
            <person name="Chertkov O."/>
            <person name="Brettin T."/>
            <person name="Detter J.C."/>
            <person name="Han C."/>
            <person name="Larimer F."/>
            <person name="Land M."/>
            <person name="Hauser L."/>
            <person name="Markowitz V."/>
            <person name="Cheng J.-F."/>
            <person name="Hugenholtz P."/>
            <person name="Woyke T."/>
            <person name="Wu D."/>
            <person name="Jando M."/>
            <person name="Schneider S."/>
            <person name="Klenk H.-P."/>
            <person name="Eisen J.A."/>
        </authorList>
    </citation>
    <scope>NUCLEOTIDE SEQUENCE [LARGE SCALE GENOMIC DNA]</scope>
    <source>
        <strain evidence="6">ATCC 19993 / DSM 43833 / CBS 139.67 / JCM 10125 / KCTC 9307 / NBRC 14880 / R51</strain>
    </source>
</reference>
<keyword evidence="1" id="KW-0238">DNA-binding</keyword>
<feature type="domain" description="Lsr2 dimerization" evidence="3">
    <location>
        <begin position="1"/>
        <end position="57"/>
    </location>
</feature>
<organism evidence="5 6">
    <name type="scientific">Thermobispora bispora (strain ATCC 19993 / DSM 43833 / CBS 139.67 / JCM 10125 / KCTC 9307 / NBRC 14880 / R51)</name>
    <dbReference type="NCBI Taxonomy" id="469371"/>
    <lineage>
        <taxon>Bacteria</taxon>
        <taxon>Bacillati</taxon>
        <taxon>Actinomycetota</taxon>
        <taxon>Actinomycetes</taxon>
        <taxon>Streptosporangiales</taxon>
        <taxon>Streptosporangiaceae</taxon>
        <taxon>Thermobispora</taxon>
    </lineage>
</organism>
<dbReference type="Gene3D" id="4.10.320.10">
    <property type="entry name" value="E3-binding domain"/>
    <property type="match status" value="1"/>
</dbReference>
<dbReference type="RefSeq" id="WP_013133640.1">
    <property type="nucleotide sequence ID" value="NC_014165.1"/>
</dbReference>
<dbReference type="GO" id="GO:0003677">
    <property type="term" value="F:DNA binding"/>
    <property type="evidence" value="ECO:0007669"/>
    <property type="project" value="UniProtKB-KW"/>
</dbReference>
<feature type="domain" description="Lsr2 DNA-binding" evidence="4">
    <location>
        <begin position="75"/>
        <end position="110"/>
    </location>
</feature>
<dbReference type="InterPro" id="IPR042261">
    <property type="entry name" value="Lsr2-like_dimerization"/>
</dbReference>
<dbReference type="AlphaFoldDB" id="D6Y9S6"/>
<keyword evidence="6" id="KW-1185">Reference proteome</keyword>
<dbReference type="STRING" id="469371.Tbis_3417"/>
<feature type="region of interest" description="Disordered" evidence="2">
    <location>
        <begin position="54"/>
        <end position="80"/>
    </location>
</feature>
<evidence type="ECO:0000256" key="1">
    <source>
        <dbReference type="ARBA" id="ARBA00023125"/>
    </source>
</evidence>
<dbReference type="HOGENOM" id="CLU_139818_0_0_11"/>
<dbReference type="eggNOG" id="ENOG5032RKK">
    <property type="taxonomic scope" value="Bacteria"/>
</dbReference>
<dbReference type="Gene3D" id="3.30.60.230">
    <property type="entry name" value="Lsr2, dimerization domain"/>
    <property type="match status" value="1"/>
</dbReference>
<evidence type="ECO:0000256" key="2">
    <source>
        <dbReference type="SAM" id="MobiDB-lite"/>
    </source>
</evidence>
<dbReference type="KEGG" id="tbi:Tbis_3417"/>
<dbReference type="InterPro" id="IPR024412">
    <property type="entry name" value="Lsr2_dim_dom"/>
</dbReference>
<gene>
    <name evidence="5" type="ordered locus">Tbis_3417</name>
</gene>
<dbReference type="InterPro" id="IPR055370">
    <property type="entry name" value="Lsr2_DNA-bd"/>
</dbReference>
<dbReference type="OrthoDB" id="4113332at2"/>